<feature type="transmembrane region" description="Helical" evidence="7">
    <location>
        <begin position="9"/>
        <end position="30"/>
    </location>
</feature>
<dbReference type="NCBIfam" id="TIGR03025">
    <property type="entry name" value="EPS_sugtrans"/>
    <property type="match status" value="1"/>
</dbReference>
<feature type="transmembrane region" description="Helical" evidence="7">
    <location>
        <begin position="257"/>
        <end position="278"/>
    </location>
</feature>
<protein>
    <recommendedName>
        <fullName evidence="8">Bacterial sugar transferase domain-containing protein</fullName>
    </recommendedName>
</protein>
<evidence type="ECO:0000256" key="6">
    <source>
        <dbReference type="ARBA" id="ARBA00023136"/>
    </source>
</evidence>
<dbReference type="RefSeq" id="WP_077720976.1">
    <property type="nucleotide sequence ID" value="NZ_CP019699.1"/>
</dbReference>
<dbReference type="KEGG" id="ntr:B0W44_16500"/>
<keyword evidence="4 7" id="KW-0812">Transmembrane</keyword>
<organism evidence="9 10">
    <name type="scientific">Novibacillus thermophilus</name>
    <dbReference type="NCBI Taxonomy" id="1471761"/>
    <lineage>
        <taxon>Bacteria</taxon>
        <taxon>Bacillati</taxon>
        <taxon>Bacillota</taxon>
        <taxon>Bacilli</taxon>
        <taxon>Bacillales</taxon>
        <taxon>Thermoactinomycetaceae</taxon>
        <taxon>Novibacillus</taxon>
    </lineage>
</organism>
<proteinExistence type="inferred from homology"/>
<reference evidence="9 10" key="1">
    <citation type="journal article" date="2015" name="Int. J. Syst. Evol. Microbiol.">
        <title>Novibacillus thermophilus gen. nov., sp. nov., a Gram-staining-negative and moderately thermophilic member of the family Thermoactinomycetaceae.</title>
        <authorList>
            <person name="Yang G."/>
            <person name="Chen J."/>
            <person name="Zhou S."/>
        </authorList>
    </citation>
    <scope>NUCLEOTIDE SEQUENCE [LARGE SCALE GENOMIC DNA]</scope>
    <source>
        <strain evidence="9 10">SG-1</strain>
    </source>
</reference>
<evidence type="ECO:0000256" key="3">
    <source>
        <dbReference type="ARBA" id="ARBA00022679"/>
    </source>
</evidence>
<evidence type="ECO:0000256" key="4">
    <source>
        <dbReference type="ARBA" id="ARBA00022692"/>
    </source>
</evidence>
<feature type="transmembrane region" description="Helical" evidence="7">
    <location>
        <begin position="83"/>
        <end position="103"/>
    </location>
</feature>
<dbReference type="PANTHER" id="PTHR30576">
    <property type="entry name" value="COLANIC BIOSYNTHESIS UDP-GLUCOSE LIPID CARRIER TRANSFERASE"/>
    <property type="match status" value="1"/>
</dbReference>
<dbReference type="InterPro" id="IPR003362">
    <property type="entry name" value="Bact_transf"/>
</dbReference>
<dbReference type="Pfam" id="PF02397">
    <property type="entry name" value="Bac_transf"/>
    <property type="match status" value="1"/>
</dbReference>
<evidence type="ECO:0000256" key="2">
    <source>
        <dbReference type="ARBA" id="ARBA00006464"/>
    </source>
</evidence>
<dbReference type="EMBL" id="CP019699">
    <property type="protein sequence ID" value="AQS57112.1"/>
    <property type="molecule type" value="Genomic_DNA"/>
</dbReference>
<comment type="subcellular location">
    <subcellularLocation>
        <location evidence="1">Membrane</location>
        <topology evidence="1">Multi-pass membrane protein</topology>
    </subcellularLocation>
</comment>
<evidence type="ECO:0000256" key="1">
    <source>
        <dbReference type="ARBA" id="ARBA00004141"/>
    </source>
</evidence>
<keyword evidence="3" id="KW-0808">Transferase</keyword>
<keyword evidence="10" id="KW-1185">Reference proteome</keyword>
<dbReference type="InterPro" id="IPR017475">
    <property type="entry name" value="EPS_sugar_tfrase"/>
</dbReference>
<evidence type="ECO:0000259" key="8">
    <source>
        <dbReference type="Pfam" id="PF02397"/>
    </source>
</evidence>
<dbReference type="PANTHER" id="PTHR30576:SF0">
    <property type="entry name" value="UNDECAPRENYL-PHOSPHATE N-ACETYLGALACTOSAMINYL 1-PHOSPHATE TRANSFERASE-RELATED"/>
    <property type="match status" value="1"/>
</dbReference>
<comment type="similarity">
    <text evidence="2">Belongs to the bacterial sugar transferase family.</text>
</comment>
<sequence>MSRFREHKLFYTFVILVDTLIVIGSYYAAFHVRFSIGNIPIRNMQAFLDVLPWMALISILVFLLYDAYVIASRVTWENISSTIVSVVVIAGLIGLASFTFRAFAFPRSIILIGACISLTAILFWKYMLSIFIKDDTKNILIIGTDEEVHHVQERVAQNMSKRANFISLPPDEKLDVMYSRIAKADNVFICDSVDKRISQTLIQECMVKQVKVYVVPEAYELLLSKADATTFDDLLVMSVKDWKLPPDKQIIKRIGDLVFSICLLILTLPIMIVVALALKISEPRHPVIYKQKRMTIDDKEFDIYKFRTMIPNAECNSGPVLASKSDERITPVGRFLRATRLDELPQLFNVLKGDMSVVGPRPERPHFTKIYKKKYGAYRYRSAVKAGLTGLAQINGKYETDVEDKLRYDLYYIRNYSVFFDIVIILKTLKVLLDKQKASGVALPKKVKNMKESKNIGM</sequence>
<keyword evidence="5 7" id="KW-1133">Transmembrane helix</keyword>
<name>A0A1U9KAQ7_9BACL</name>
<accession>A0A1U9KAQ7</accession>
<dbReference type="Proteomes" id="UP000188603">
    <property type="component" value="Chromosome"/>
</dbReference>
<evidence type="ECO:0000256" key="7">
    <source>
        <dbReference type="SAM" id="Phobius"/>
    </source>
</evidence>
<evidence type="ECO:0000313" key="10">
    <source>
        <dbReference type="Proteomes" id="UP000188603"/>
    </source>
</evidence>
<dbReference type="GO" id="GO:0016020">
    <property type="term" value="C:membrane"/>
    <property type="evidence" value="ECO:0007669"/>
    <property type="project" value="UniProtKB-SubCell"/>
</dbReference>
<keyword evidence="6 7" id="KW-0472">Membrane</keyword>
<dbReference type="OrthoDB" id="9808602at2"/>
<feature type="transmembrane region" description="Helical" evidence="7">
    <location>
        <begin position="50"/>
        <end position="71"/>
    </location>
</feature>
<feature type="transmembrane region" description="Helical" evidence="7">
    <location>
        <begin position="109"/>
        <end position="128"/>
    </location>
</feature>
<dbReference type="STRING" id="1471761.B0W44_16500"/>
<gene>
    <name evidence="9" type="ORF">B0W44_16500</name>
</gene>
<feature type="domain" description="Bacterial sugar transferase" evidence="8">
    <location>
        <begin position="252"/>
        <end position="433"/>
    </location>
</feature>
<evidence type="ECO:0000256" key="5">
    <source>
        <dbReference type="ARBA" id="ARBA00022989"/>
    </source>
</evidence>
<dbReference type="GO" id="GO:0016780">
    <property type="term" value="F:phosphotransferase activity, for other substituted phosphate groups"/>
    <property type="evidence" value="ECO:0007669"/>
    <property type="project" value="TreeGrafter"/>
</dbReference>
<evidence type="ECO:0000313" key="9">
    <source>
        <dbReference type="EMBL" id="AQS57112.1"/>
    </source>
</evidence>
<dbReference type="AlphaFoldDB" id="A0A1U9KAQ7"/>